<gene>
    <name evidence="4 7" type="primary">speE</name>
    <name evidence="7" type="ORF">GCM10012275_57060</name>
</gene>
<dbReference type="CDD" id="cd02440">
    <property type="entry name" value="AdoMet_MTases"/>
    <property type="match status" value="1"/>
</dbReference>
<keyword evidence="2 4" id="KW-0808">Transferase</keyword>
<dbReference type="SUPFAM" id="SSF53335">
    <property type="entry name" value="S-adenosyl-L-methionine-dependent methyltransferases"/>
    <property type="match status" value="1"/>
</dbReference>
<sequence length="304" mass="33509">MTRTDQVRWVRDDLGGGLSDLWRIDDVLWEGRTEFQHVLVARTGQGTTLFCDGNPQSTELGQLAFHEALSVPALLLARNARSALIVGSSEGVIPQIAVSAGIGRVDHVDIDRECVEVCAEHLPFGFTPDELAAAEKRDGAVRLHYADGLAFVQQAGAEGTRYDVVVLDLPEEHEDNERQHNRLYSADFLADCRGVLTEGGVLAVQICRPALTGGGLDLVRPLAAVWERFDKVFDTTVYFRHDEQPWGVILFGVRDALADPVSLMIERLPRLAYRPGTLDADTLRKCAVPPLAFRRSRAVTQSAR</sequence>
<dbReference type="InterPro" id="IPR001045">
    <property type="entry name" value="Spermi_synthase"/>
</dbReference>
<name>A0A8J3CK12_9PSEU</name>
<feature type="binding site" evidence="4">
    <location>
        <position position="36"/>
    </location>
    <ligand>
        <name>S-methyl-5'-thioadenosine</name>
        <dbReference type="ChEBI" id="CHEBI:17509"/>
    </ligand>
</feature>
<comment type="caution">
    <text evidence="7">The sequence shown here is derived from an EMBL/GenBank/DDBJ whole genome shotgun (WGS) entry which is preliminary data.</text>
</comment>
<dbReference type="PANTHER" id="PTHR43317">
    <property type="entry name" value="THERMOSPERMINE SYNTHASE ACAULIS5"/>
    <property type="match status" value="1"/>
</dbReference>
<dbReference type="Gene3D" id="3.40.50.150">
    <property type="entry name" value="Vaccinia Virus protein VP39"/>
    <property type="match status" value="1"/>
</dbReference>
<accession>A0A8J3CK12</accession>
<comment type="catalytic activity">
    <reaction evidence="4">
        <text>S-adenosyl 3-(methylsulfanyl)propylamine + putrescine = S-methyl-5'-thioadenosine + spermidine + H(+)</text>
        <dbReference type="Rhea" id="RHEA:12721"/>
        <dbReference type="ChEBI" id="CHEBI:15378"/>
        <dbReference type="ChEBI" id="CHEBI:17509"/>
        <dbReference type="ChEBI" id="CHEBI:57443"/>
        <dbReference type="ChEBI" id="CHEBI:57834"/>
        <dbReference type="ChEBI" id="CHEBI:326268"/>
        <dbReference type="EC" id="2.5.1.16"/>
    </reaction>
</comment>
<dbReference type="InterPro" id="IPR030374">
    <property type="entry name" value="PABS"/>
</dbReference>
<dbReference type="EMBL" id="BMMK01000043">
    <property type="protein sequence ID" value="GGM79041.1"/>
    <property type="molecule type" value="Genomic_DNA"/>
</dbReference>
<evidence type="ECO:0000259" key="6">
    <source>
        <dbReference type="PROSITE" id="PS51006"/>
    </source>
</evidence>
<evidence type="ECO:0000313" key="7">
    <source>
        <dbReference type="EMBL" id="GGM79041.1"/>
    </source>
</evidence>
<dbReference type="GO" id="GO:0008295">
    <property type="term" value="P:spermidine biosynthetic process"/>
    <property type="evidence" value="ECO:0007669"/>
    <property type="project" value="UniProtKB-UniRule"/>
</dbReference>
<protein>
    <recommendedName>
        <fullName evidence="4">Polyamine aminopropyltransferase</fullName>
    </recommendedName>
    <alternativeName>
        <fullName evidence="4">Putrescine aminopropyltransferase</fullName>
        <shortName evidence="4">PAPT</shortName>
    </alternativeName>
    <alternativeName>
        <fullName evidence="4">Spermidine synthase</fullName>
        <shortName evidence="4">SPDS</shortName>
        <shortName evidence="4">SPDSY</shortName>
        <ecNumber evidence="4">2.5.1.16</ecNumber>
    </alternativeName>
</protein>
<comment type="caution">
    <text evidence="4">Lacks conserved residue(s) required for the propagation of feature annotation.</text>
</comment>
<feature type="binding site" evidence="4">
    <location>
        <position position="109"/>
    </location>
    <ligand>
        <name>S-methyl-5'-thioadenosine</name>
        <dbReference type="ChEBI" id="CHEBI:17509"/>
    </ligand>
</feature>
<comment type="function">
    <text evidence="4">Catalyzes the irreversible transfer of a propylamine group from the amino donor S-adenosylmethioninamine (decarboxy-AdoMet) to putrescine (1,4-diaminobutane) to yield spermidine.</text>
</comment>
<dbReference type="InterPro" id="IPR029063">
    <property type="entry name" value="SAM-dependent_MTases_sf"/>
</dbReference>
<feature type="active site" description="Proton acceptor" evidence="4 5">
    <location>
        <position position="168"/>
    </location>
</feature>
<organism evidence="7 8">
    <name type="scientific">Longimycelium tulufanense</name>
    <dbReference type="NCBI Taxonomy" id="907463"/>
    <lineage>
        <taxon>Bacteria</taxon>
        <taxon>Bacillati</taxon>
        <taxon>Actinomycetota</taxon>
        <taxon>Actinomycetes</taxon>
        <taxon>Pseudonocardiales</taxon>
        <taxon>Pseudonocardiaceae</taxon>
        <taxon>Longimycelium</taxon>
    </lineage>
</organism>
<dbReference type="GO" id="GO:0004766">
    <property type="term" value="F:spermidine synthase activity"/>
    <property type="evidence" value="ECO:0007669"/>
    <property type="project" value="UniProtKB-UniRule"/>
</dbReference>
<evidence type="ECO:0000256" key="3">
    <source>
        <dbReference type="ARBA" id="ARBA00023115"/>
    </source>
</evidence>
<dbReference type="RefSeq" id="WP_229686821.1">
    <property type="nucleotide sequence ID" value="NZ_BMMK01000043.1"/>
</dbReference>
<proteinExistence type="inferred from homology"/>
<evidence type="ECO:0000256" key="1">
    <source>
        <dbReference type="ARBA" id="ARBA00007867"/>
    </source>
</evidence>
<keyword evidence="8" id="KW-1185">Reference proteome</keyword>
<feature type="binding site" evidence="4">
    <location>
        <begin position="147"/>
        <end position="148"/>
    </location>
    <ligand>
        <name>S-methyl-5'-thioadenosine</name>
        <dbReference type="ChEBI" id="CHEBI:17509"/>
    </ligand>
</feature>
<feature type="binding site" evidence="4">
    <location>
        <position position="66"/>
    </location>
    <ligand>
        <name>spermidine</name>
        <dbReference type="ChEBI" id="CHEBI:57834"/>
    </ligand>
</feature>
<keyword evidence="3 4" id="KW-0620">Polyamine biosynthesis</keyword>
<feature type="domain" description="PABS" evidence="6">
    <location>
        <begin position="7"/>
        <end position="260"/>
    </location>
</feature>
<dbReference type="EC" id="2.5.1.16" evidence="4"/>
<evidence type="ECO:0000256" key="4">
    <source>
        <dbReference type="HAMAP-Rule" id="MF_00198"/>
    </source>
</evidence>
<feature type="binding site" evidence="4">
    <location>
        <position position="90"/>
    </location>
    <ligand>
        <name>spermidine</name>
        <dbReference type="ChEBI" id="CHEBI:57834"/>
    </ligand>
</feature>
<dbReference type="PROSITE" id="PS51006">
    <property type="entry name" value="PABS_2"/>
    <property type="match status" value="1"/>
</dbReference>
<evidence type="ECO:0000256" key="2">
    <source>
        <dbReference type="ARBA" id="ARBA00022679"/>
    </source>
</evidence>
<evidence type="ECO:0000313" key="8">
    <source>
        <dbReference type="Proteomes" id="UP000637578"/>
    </source>
</evidence>
<dbReference type="AlphaFoldDB" id="A0A8J3CK12"/>
<reference evidence="7" key="2">
    <citation type="submission" date="2020-09" db="EMBL/GenBank/DDBJ databases">
        <authorList>
            <person name="Sun Q."/>
            <person name="Zhou Y."/>
        </authorList>
    </citation>
    <scope>NUCLEOTIDE SEQUENCE</scope>
    <source>
        <strain evidence="7">CGMCC 4.5737</strain>
    </source>
</reference>
<comment type="subunit">
    <text evidence="4">Homodimer or homotetramer.</text>
</comment>
<dbReference type="PANTHER" id="PTHR43317:SF11">
    <property type="entry name" value="POLYAMINE AMINOPROPYLTRANSFERASE 2"/>
    <property type="match status" value="1"/>
</dbReference>
<comment type="similarity">
    <text evidence="1 4">Belongs to the spermidine/spermine synthase family.</text>
</comment>
<dbReference type="UniPathway" id="UPA00248">
    <property type="reaction ID" value="UER00314"/>
</dbReference>
<reference evidence="7" key="1">
    <citation type="journal article" date="2014" name="Int. J. Syst. Evol. Microbiol.">
        <title>Complete genome sequence of Corynebacterium casei LMG S-19264T (=DSM 44701T), isolated from a smear-ripened cheese.</title>
        <authorList>
            <consortium name="US DOE Joint Genome Institute (JGI-PGF)"/>
            <person name="Walter F."/>
            <person name="Albersmeier A."/>
            <person name="Kalinowski J."/>
            <person name="Ruckert C."/>
        </authorList>
    </citation>
    <scope>NUCLEOTIDE SEQUENCE</scope>
    <source>
        <strain evidence="7">CGMCC 4.5737</strain>
    </source>
</reference>
<keyword evidence="4" id="KW-0745">Spermidine biosynthesis</keyword>
<dbReference type="Pfam" id="PF01564">
    <property type="entry name" value="Spermine_synth"/>
    <property type="match status" value="1"/>
</dbReference>
<comment type="pathway">
    <text evidence="4">Amine and polyamine biosynthesis; spermidine biosynthesis; spermidine from putrescine: step 1/1.</text>
</comment>
<evidence type="ECO:0000256" key="5">
    <source>
        <dbReference type="PROSITE-ProRule" id="PRU00354"/>
    </source>
</evidence>
<dbReference type="HAMAP" id="MF_00198">
    <property type="entry name" value="Spermidine_synth"/>
    <property type="match status" value="1"/>
</dbReference>
<dbReference type="Proteomes" id="UP000637578">
    <property type="component" value="Unassembled WGS sequence"/>
</dbReference>